<dbReference type="PROSITE" id="PS51186">
    <property type="entry name" value="GNAT"/>
    <property type="match status" value="1"/>
</dbReference>
<dbReference type="SUPFAM" id="SSF55729">
    <property type="entry name" value="Acyl-CoA N-acyltransferases (Nat)"/>
    <property type="match status" value="1"/>
</dbReference>
<dbReference type="RefSeq" id="WP_093336887.1">
    <property type="nucleotide sequence ID" value="NZ_FOUY01000002.1"/>
</dbReference>
<dbReference type="OrthoDB" id="9087497at2"/>
<keyword evidence="8" id="KW-0808">Transferase</keyword>
<feature type="region of interest" description="Disordered" evidence="6">
    <location>
        <begin position="102"/>
        <end position="129"/>
    </location>
</feature>
<evidence type="ECO:0000256" key="6">
    <source>
        <dbReference type="SAM" id="MobiDB-lite"/>
    </source>
</evidence>
<dbReference type="AlphaFoldDB" id="A0A1I4T575"/>
<sequence>MTRVVRANGAGPAALAPPGPGPALQQVLRTALDDTGSRPVPGPLLVPLPAAGMSVVADVGHASVVGEHRFDRIALGTTDGALDREPDAEVLEAALRGELAARSDASWPGGGAPAPAGASGPVLGPEAPRDPVAAVDAALEVLRTADDTHHAVPADSVLSDAAVLTDAVLVRGLLPRVAAGEPGAATEQARLAALTGRLTTARDAEPPGPVRDLLDGWLTAGHLWFRPRLHPAPWLRRPNPLVPELPPVLADPPLPPRAGPFVLRAARPHGPDLHTVAGWMRRPEVIRFFGQPWPDERWARELATHGPGSGTVAVLAERADDPDAGPVGYLELYRPAAHALARSFPVTPDDLGVHVCVGAEHRRGTGAALLDAVATALAGADPACRRVLAEPDARNAAARGAFRRAGFTEAGRIALPHKDAAIMVRDVR</sequence>
<organism evidence="8 9">
    <name type="scientific">Pseudonocardia ammonioxydans</name>
    <dbReference type="NCBI Taxonomy" id="260086"/>
    <lineage>
        <taxon>Bacteria</taxon>
        <taxon>Bacillati</taxon>
        <taxon>Actinomycetota</taxon>
        <taxon>Actinomycetes</taxon>
        <taxon>Pseudonocardiales</taxon>
        <taxon>Pseudonocardiaceae</taxon>
        <taxon>Pseudonocardia</taxon>
    </lineage>
</organism>
<evidence type="ECO:0000259" key="7">
    <source>
        <dbReference type="PROSITE" id="PS51186"/>
    </source>
</evidence>
<dbReference type="Pfam" id="PF13523">
    <property type="entry name" value="Acetyltransf_8"/>
    <property type="match status" value="1"/>
</dbReference>
<reference evidence="8 9" key="1">
    <citation type="submission" date="2016-10" db="EMBL/GenBank/DDBJ databases">
        <authorList>
            <person name="de Groot N.N."/>
        </authorList>
    </citation>
    <scope>NUCLEOTIDE SEQUENCE [LARGE SCALE GENOMIC DNA]</scope>
    <source>
        <strain evidence="8 9">CGMCC 4.1877</strain>
    </source>
</reference>
<evidence type="ECO:0000256" key="5">
    <source>
        <dbReference type="ARBA" id="ARBA00031122"/>
    </source>
</evidence>
<name>A0A1I4T575_PSUAM</name>
<evidence type="ECO:0000256" key="1">
    <source>
        <dbReference type="ARBA" id="ARBA00003818"/>
    </source>
</evidence>
<feature type="region of interest" description="Disordered" evidence="6">
    <location>
        <begin position="1"/>
        <end position="21"/>
    </location>
</feature>
<keyword evidence="4" id="KW-0046">Antibiotic resistance</keyword>
<dbReference type="GO" id="GO:0019290">
    <property type="term" value="P:siderophore biosynthetic process"/>
    <property type="evidence" value="ECO:0007669"/>
    <property type="project" value="InterPro"/>
</dbReference>
<keyword evidence="9" id="KW-1185">Reference proteome</keyword>
<dbReference type="GO" id="GO:0016410">
    <property type="term" value="F:N-acyltransferase activity"/>
    <property type="evidence" value="ECO:0007669"/>
    <property type="project" value="TreeGrafter"/>
</dbReference>
<evidence type="ECO:0000256" key="2">
    <source>
        <dbReference type="ARBA" id="ARBA00005102"/>
    </source>
</evidence>
<accession>A0A1I4T575</accession>
<proteinExistence type="predicted"/>
<dbReference type="InterPro" id="IPR016181">
    <property type="entry name" value="Acyl_CoA_acyltransferase"/>
</dbReference>
<evidence type="ECO:0000256" key="3">
    <source>
        <dbReference type="ARBA" id="ARBA00020586"/>
    </source>
</evidence>
<feature type="domain" description="N-acetyltransferase" evidence="7">
    <location>
        <begin position="271"/>
        <end position="428"/>
    </location>
</feature>
<dbReference type="InterPro" id="IPR019432">
    <property type="entry name" value="Acyltransferase_MbtK/IucB-like"/>
</dbReference>
<protein>
    <recommendedName>
        <fullName evidence="3">Lysine N-acyltransferase MbtK</fullName>
    </recommendedName>
    <alternativeName>
        <fullName evidence="5">Mycobactin synthase protein K</fullName>
    </alternativeName>
</protein>
<gene>
    <name evidence="8" type="ORF">SAMN05216207_1002117</name>
</gene>
<dbReference type="EMBL" id="FOUY01000002">
    <property type="protein sequence ID" value="SFM71904.1"/>
    <property type="molecule type" value="Genomic_DNA"/>
</dbReference>
<dbReference type="InterPro" id="IPR000182">
    <property type="entry name" value="GNAT_dom"/>
</dbReference>
<dbReference type="Gene3D" id="3.40.630.30">
    <property type="match status" value="1"/>
</dbReference>
<evidence type="ECO:0000256" key="4">
    <source>
        <dbReference type="ARBA" id="ARBA00023251"/>
    </source>
</evidence>
<dbReference type="Proteomes" id="UP000199614">
    <property type="component" value="Unassembled WGS sequence"/>
</dbReference>
<dbReference type="PANTHER" id="PTHR31438:SF1">
    <property type="entry name" value="LYSINE N-ACYLTRANSFERASE C17G9.06C-RELATED"/>
    <property type="match status" value="1"/>
</dbReference>
<dbReference type="UniPathway" id="UPA00011"/>
<evidence type="ECO:0000313" key="9">
    <source>
        <dbReference type="Proteomes" id="UP000199614"/>
    </source>
</evidence>
<comment type="function">
    <text evidence="1">Acyltransferase required for the direct transfer of medium- to long-chain fatty acyl moieties from a carrier protein (MbtL) on to the epsilon-amino group of lysine residue in the mycobactin core.</text>
</comment>
<dbReference type="PANTHER" id="PTHR31438">
    <property type="entry name" value="LYSINE N-ACYLTRANSFERASE C17G9.06C-RELATED"/>
    <property type="match status" value="1"/>
</dbReference>
<dbReference type="GO" id="GO:0046677">
    <property type="term" value="P:response to antibiotic"/>
    <property type="evidence" value="ECO:0007669"/>
    <property type="project" value="UniProtKB-KW"/>
</dbReference>
<dbReference type="SMART" id="SM01006">
    <property type="entry name" value="AlcB"/>
    <property type="match status" value="1"/>
</dbReference>
<dbReference type="STRING" id="260086.SAMN05216207_1002117"/>
<comment type="pathway">
    <text evidence="2">Siderophore biosynthesis; mycobactin biosynthesis.</text>
</comment>
<evidence type="ECO:0000313" key="8">
    <source>
        <dbReference type="EMBL" id="SFM71904.1"/>
    </source>
</evidence>